<dbReference type="InterPro" id="IPR048735">
    <property type="entry name" value="Slowpoke-like_C"/>
</dbReference>
<comment type="subcellular location">
    <subcellularLocation>
        <location evidence="1">Cell membrane</location>
        <topology evidence="1">Multi-pass membrane protein</topology>
    </subcellularLocation>
</comment>
<keyword evidence="8" id="KW-0851">Voltage-gated channel</keyword>
<evidence type="ECO:0000256" key="4">
    <source>
        <dbReference type="ARBA" id="ARBA00022538"/>
    </source>
</evidence>
<dbReference type="Pfam" id="PF22614">
    <property type="entry name" value="Slo-like_RCK"/>
    <property type="match status" value="2"/>
</dbReference>
<accession>F2E4K7</accession>
<evidence type="ECO:0000256" key="13">
    <source>
        <dbReference type="ARBA" id="ARBA00023303"/>
    </source>
</evidence>
<protein>
    <submittedName>
        <fullName evidence="16">Predicted protein</fullName>
    </submittedName>
</protein>
<keyword evidence="11" id="KW-0406">Ion transport</keyword>
<dbReference type="InterPro" id="IPR003929">
    <property type="entry name" value="K_chnl_BK_asu"/>
</dbReference>
<keyword evidence="5" id="KW-0812">Transmembrane</keyword>
<feature type="region of interest" description="Disordered" evidence="14">
    <location>
        <begin position="333"/>
        <end position="352"/>
    </location>
</feature>
<evidence type="ECO:0000256" key="8">
    <source>
        <dbReference type="ARBA" id="ARBA00022882"/>
    </source>
</evidence>
<organism evidence="16">
    <name type="scientific">Hordeum vulgare subsp. vulgare</name>
    <name type="common">Domesticated barley</name>
    <dbReference type="NCBI Taxonomy" id="112509"/>
    <lineage>
        <taxon>Eukaryota</taxon>
        <taxon>Viridiplantae</taxon>
        <taxon>Streptophyta</taxon>
        <taxon>Embryophyta</taxon>
        <taxon>Tracheophyta</taxon>
        <taxon>Spermatophyta</taxon>
        <taxon>Magnoliopsida</taxon>
        <taxon>Liliopsida</taxon>
        <taxon>Poales</taxon>
        <taxon>Poaceae</taxon>
        <taxon>BOP clade</taxon>
        <taxon>Pooideae</taxon>
        <taxon>Triticodae</taxon>
        <taxon>Triticeae</taxon>
        <taxon>Hordeinae</taxon>
        <taxon>Hordeum</taxon>
    </lineage>
</organism>
<dbReference type="InterPro" id="IPR003148">
    <property type="entry name" value="RCK_N"/>
</dbReference>
<feature type="domain" description="RCK N-terminal" evidence="15">
    <location>
        <begin position="18"/>
        <end position="168"/>
    </location>
</feature>
<keyword evidence="10" id="KW-1133">Transmembrane helix</keyword>
<dbReference type="InterPro" id="IPR036291">
    <property type="entry name" value="NAD(P)-bd_dom_sf"/>
</dbReference>
<keyword evidence="3" id="KW-1003">Cell membrane</keyword>
<reference evidence="16" key="1">
    <citation type="journal article" date="2011" name="Plant Physiol.">
        <title>Comprehensive sequence analysis of 24,783 barley full-length cDNAs derived from 12 clone libraries.</title>
        <authorList>
            <person name="Matsumoto T."/>
            <person name="Tanaka T."/>
            <person name="Sakai H."/>
            <person name="Amano N."/>
            <person name="Kanamori H."/>
            <person name="Kurita K."/>
            <person name="Kikuta A."/>
            <person name="Kamiya K."/>
            <person name="Yamamoto M."/>
            <person name="Ikawa H."/>
            <person name="Fujii N."/>
            <person name="Hori K."/>
            <person name="Itoh T."/>
            <person name="Sato K."/>
        </authorList>
    </citation>
    <scope>NUCLEOTIDE SEQUENCE</scope>
    <source>
        <tissue evidence="16">Shoot and root</tissue>
    </source>
</reference>
<feature type="compositionally biased region" description="Basic and acidic residues" evidence="14">
    <location>
        <begin position="336"/>
        <end position="345"/>
    </location>
</feature>
<evidence type="ECO:0000256" key="2">
    <source>
        <dbReference type="ARBA" id="ARBA00022448"/>
    </source>
</evidence>
<name>F2E4K7_HORVV</name>
<keyword evidence="13" id="KW-0407">Ion channel</keyword>
<evidence type="ECO:0000259" key="15">
    <source>
        <dbReference type="PROSITE" id="PS51201"/>
    </source>
</evidence>
<evidence type="ECO:0000256" key="9">
    <source>
        <dbReference type="ARBA" id="ARBA00022958"/>
    </source>
</evidence>
<dbReference type="SUPFAM" id="SSF51735">
    <property type="entry name" value="NAD(P)-binding Rossmann-fold domains"/>
    <property type="match status" value="1"/>
</dbReference>
<dbReference type="EMBL" id="AK371081">
    <property type="protein sequence ID" value="BAK02279.1"/>
    <property type="molecule type" value="mRNA"/>
</dbReference>
<evidence type="ECO:0000256" key="6">
    <source>
        <dbReference type="ARBA" id="ARBA00022826"/>
    </source>
</evidence>
<dbReference type="FunFam" id="3.40.50.720:FF:000005">
    <property type="entry name" value="calcium-activated potassium channel subunit alpha-1 isoform X6"/>
    <property type="match status" value="1"/>
</dbReference>
<dbReference type="AlphaFoldDB" id="F2E4K7"/>
<evidence type="ECO:0000313" key="16">
    <source>
        <dbReference type="EMBL" id="BAK02279.1"/>
    </source>
</evidence>
<dbReference type="PANTHER" id="PTHR10027:SF33">
    <property type="entry name" value="CALCIUM-ACTIVATED POTASSIUM CHANNEL SUBUNIT ALPHA-1-RELATED"/>
    <property type="match status" value="1"/>
</dbReference>
<dbReference type="InterPro" id="IPR047871">
    <property type="entry name" value="K_chnl_Slo-like"/>
</dbReference>
<evidence type="ECO:0000256" key="11">
    <source>
        <dbReference type="ARBA" id="ARBA00023065"/>
    </source>
</evidence>
<evidence type="ECO:0000256" key="7">
    <source>
        <dbReference type="ARBA" id="ARBA00022837"/>
    </source>
</evidence>
<sequence>MISNKKKYAGQYRLENGKKFVLVCGHITFTSMENFLKDFLHEDRVSSDSFYDADVLIVDKKHSVDFEFQALLKRHFTRVMYFDATVMDPVDLDRVKLKRTEAVLILANKDAIDPDGEDASNIMRVISIKNYHSETKIIVQLLQYHNKMHLMNIPAWNNNTDEAVCIAELKLGLIAESCLNPGFSTMIANIFAMRSDTEVAGKLTEKGAPDRSVWLQQYLRGASLEMYTETLSNYFVHDLKNFSEAARFCLVELDILLFAIEVCEENGQRRLAINPDRTSKYYRIAKRTRGFFLAGSSEEASRARYYCHHCHHNEKPEAIHKCAHYRIEDSSNSNKSRREVSRPRSESTIIQHPVPPTPQVLKSFCFDTTGMFYWCPTQTLEQQTIDIRLKCELTHHVICCVFAEESSPVIGLRSFVMPLRASNFDDNELKPIVFIGNSSFLRKEWRHICNFPKVYIVDGSPNDRATLRAVNIHLCDMCVILSSSASHQDQRQDRYLTDKAAILCSLNIKAMSFDTECTTSDRRSGTSIPLITELKNDTNVVFLDQDDDDDPNIDLYMTQPFACGTSFAISVLDSLMSATYFNENALTILRALITGGATPELEKILAEGAGMTQGSSSKEVLNNRRRPRVVLLPVENLVTDDSKDAKSNPVIVMNSFWDESPTYGDLFVNLLMQRDWLCLGLYRLRDSWMTEPTAQSSKRVVICSPPRTLPLYKTDLVYVIQQFQPKYDPILNTDIDAMKSMDNPIHSDLVSRPFDSGMSRPYTVVTRTTPMVDDMVMNRY</sequence>
<dbReference type="Pfam" id="PF03493">
    <property type="entry name" value="BK_channel_a"/>
    <property type="match status" value="1"/>
</dbReference>
<dbReference type="PANTHER" id="PTHR10027">
    <property type="entry name" value="CALCIUM-ACTIVATED POTASSIUM CHANNEL ALPHA CHAIN"/>
    <property type="match status" value="1"/>
</dbReference>
<dbReference type="PROSITE" id="PS51201">
    <property type="entry name" value="RCK_N"/>
    <property type="match status" value="2"/>
</dbReference>
<proteinExistence type="evidence at transcript level"/>
<dbReference type="Gene3D" id="3.40.50.720">
    <property type="entry name" value="NAD(P)-binding Rossmann-like Domain"/>
    <property type="match status" value="2"/>
</dbReference>
<dbReference type="GO" id="GO:0005886">
    <property type="term" value="C:plasma membrane"/>
    <property type="evidence" value="ECO:0007669"/>
    <property type="project" value="UniProtKB-SubCell"/>
</dbReference>
<evidence type="ECO:0000256" key="5">
    <source>
        <dbReference type="ARBA" id="ARBA00022692"/>
    </source>
</evidence>
<evidence type="ECO:0000256" key="10">
    <source>
        <dbReference type="ARBA" id="ARBA00022989"/>
    </source>
</evidence>
<dbReference type="GO" id="GO:0034702">
    <property type="term" value="C:monoatomic ion channel complex"/>
    <property type="evidence" value="ECO:0007669"/>
    <property type="project" value="UniProtKB-KW"/>
</dbReference>
<keyword evidence="9" id="KW-0630">Potassium</keyword>
<keyword evidence="6" id="KW-0631">Potassium channel</keyword>
<dbReference type="GO" id="GO:0005267">
    <property type="term" value="F:potassium channel activity"/>
    <property type="evidence" value="ECO:0007669"/>
    <property type="project" value="UniProtKB-KW"/>
</dbReference>
<keyword evidence="7" id="KW-0106">Calcium</keyword>
<keyword evidence="2" id="KW-0813">Transport</keyword>
<feature type="domain" description="RCK N-terminal" evidence="15">
    <location>
        <begin position="394"/>
        <end position="553"/>
    </location>
</feature>
<evidence type="ECO:0000256" key="12">
    <source>
        <dbReference type="ARBA" id="ARBA00023136"/>
    </source>
</evidence>
<evidence type="ECO:0000256" key="3">
    <source>
        <dbReference type="ARBA" id="ARBA00022475"/>
    </source>
</evidence>
<evidence type="ECO:0000256" key="1">
    <source>
        <dbReference type="ARBA" id="ARBA00004651"/>
    </source>
</evidence>
<keyword evidence="4" id="KW-0633">Potassium transport</keyword>
<dbReference type="Pfam" id="PF21014">
    <property type="entry name" value="Slowpoke_C"/>
    <property type="match status" value="1"/>
</dbReference>
<evidence type="ECO:0000256" key="14">
    <source>
        <dbReference type="SAM" id="MobiDB-lite"/>
    </source>
</evidence>
<dbReference type="PRINTS" id="PR01449">
    <property type="entry name" value="BKCHANNELA"/>
</dbReference>
<keyword evidence="12" id="KW-0472">Membrane</keyword>